<dbReference type="RefSeq" id="WP_204662026.1">
    <property type="nucleotide sequence ID" value="NZ_JAFBDT010000003.1"/>
</dbReference>
<organism evidence="1 2">
    <name type="scientific">Fusibacter tunisiensis</name>
    <dbReference type="NCBI Taxonomy" id="1008308"/>
    <lineage>
        <taxon>Bacteria</taxon>
        <taxon>Bacillati</taxon>
        <taxon>Bacillota</taxon>
        <taxon>Clostridia</taxon>
        <taxon>Eubacteriales</taxon>
        <taxon>Eubacteriales Family XII. Incertae Sedis</taxon>
        <taxon>Fusibacter</taxon>
    </lineage>
</organism>
<dbReference type="EMBL" id="JAFBDT010000003">
    <property type="protein sequence ID" value="MBM7561049.1"/>
    <property type="molecule type" value="Genomic_DNA"/>
</dbReference>
<sequence length="288" mass="33883">MIHKFETITDYLETYFDLNRIKTLPITDKFRLINYIKLVSSASVVAKDFDLKAIQKSEYYNMDLTFQLFISLLTSGMSADVLSDIVEFYCANFENSDIYYAKCIILGAGTLMIQHGVDRDSIISFLMILLGDDFLRNNFSRILSEIDHLDINSENEISIKYKGRDYTYRALKYDLLAMLKARHEFGMDRVRKIINTEYDNKDLKFYLTLLDLDNLEISDYIYHKLMKDSPKMDCFLMTAVRSMLQGMEIMETHYLLNALIGKYSEFDQPYSEVLKDIEVREKIIFNYE</sequence>
<protein>
    <submittedName>
        <fullName evidence="1">Uncharacterized protein</fullName>
    </submittedName>
</protein>
<accession>A0ABS2MNT7</accession>
<dbReference type="Proteomes" id="UP000767854">
    <property type="component" value="Unassembled WGS sequence"/>
</dbReference>
<evidence type="ECO:0000313" key="1">
    <source>
        <dbReference type="EMBL" id="MBM7561049.1"/>
    </source>
</evidence>
<name>A0ABS2MNT7_9FIRM</name>
<gene>
    <name evidence="1" type="ORF">JOC49_000566</name>
</gene>
<comment type="caution">
    <text evidence="1">The sequence shown here is derived from an EMBL/GenBank/DDBJ whole genome shotgun (WGS) entry which is preliminary data.</text>
</comment>
<keyword evidence="2" id="KW-1185">Reference proteome</keyword>
<reference evidence="1 2" key="1">
    <citation type="submission" date="2021-01" db="EMBL/GenBank/DDBJ databases">
        <title>Genomic Encyclopedia of Type Strains, Phase IV (KMG-IV): sequencing the most valuable type-strain genomes for metagenomic binning, comparative biology and taxonomic classification.</title>
        <authorList>
            <person name="Goeker M."/>
        </authorList>
    </citation>
    <scope>NUCLEOTIDE SEQUENCE [LARGE SCALE GENOMIC DNA]</scope>
    <source>
        <strain evidence="1 2">DSM 24436</strain>
    </source>
</reference>
<proteinExistence type="predicted"/>
<evidence type="ECO:0000313" key="2">
    <source>
        <dbReference type="Proteomes" id="UP000767854"/>
    </source>
</evidence>